<proteinExistence type="predicted"/>
<dbReference type="EMBL" id="BPLR01003597">
    <property type="protein sequence ID" value="GIX86521.1"/>
    <property type="molecule type" value="Genomic_DNA"/>
</dbReference>
<evidence type="ECO:0000256" key="1">
    <source>
        <dbReference type="SAM" id="MobiDB-lite"/>
    </source>
</evidence>
<accession>A0AAV4NP23</accession>
<sequence length="91" mass="10872">MYKLTVERQTKPLPCPWQSASSPANTAPLDDPNNIKYTVENITIYQMKLMIEIWILSNRCDWKECESSRFQIFFTLEYFTPFWPTRQPCTK</sequence>
<evidence type="ECO:0000313" key="3">
    <source>
        <dbReference type="Proteomes" id="UP001054945"/>
    </source>
</evidence>
<evidence type="ECO:0000313" key="2">
    <source>
        <dbReference type="EMBL" id="GIX86521.1"/>
    </source>
</evidence>
<dbReference type="AlphaFoldDB" id="A0AAV4NP23"/>
<dbReference type="Proteomes" id="UP001054945">
    <property type="component" value="Unassembled WGS sequence"/>
</dbReference>
<comment type="caution">
    <text evidence="2">The sequence shown here is derived from an EMBL/GenBank/DDBJ whole genome shotgun (WGS) entry which is preliminary data.</text>
</comment>
<name>A0AAV4NP23_CAEEX</name>
<feature type="compositionally biased region" description="Basic and acidic residues" evidence="1">
    <location>
        <begin position="1"/>
        <end position="10"/>
    </location>
</feature>
<organism evidence="2 3">
    <name type="scientific">Caerostris extrusa</name>
    <name type="common">Bark spider</name>
    <name type="synonym">Caerostris bankana</name>
    <dbReference type="NCBI Taxonomy" id="172846"/>
    <lineage>
        <taxon>Eukaryota</taxon>
        <taxon>Metazoa</taxon>
        <taxon>Ecdysozoa</taxon>
        <taxon>Arthropoda</taxon>
        <taxon>Chelicerata</taxon>
        <taxon>Arachnida</taxon>
        <taxon>Araneae</taxon>
        <taxon>Araneomorphae</taxon>
        <taxon>Entelegynae</taxon>
        <taxon>Araneoidea</taxon>
        <taxon>Araneidae</taxon>
        <taxon>Caerostris</taxon>
    </lineage>
</organism>
<gene>
    <name evidence="2" type="ORF">CEXT_227991</name>
</gene>
<protein>
    <submittedName>
        <fullName evidence="2">Uncharacterized protein</fullName>
    </submittedName>
</protein>
<reference evidence="2 3" key="1">
    <citation type="submission" date="2021-06" db="EMBL/GenBank/DDBJ databases">
        <title>Caerostris extrusa draft genome.</title>
        <authorList>
            <person name="Kono N."/>
            <person name="Arakawa K."/>
        </authorList>
    </citation>
    <scope>NUCLEOTIDE SEQUENCE [LARGE SCALE GENOMIC DNA]</scope>
</reference>
<keyword evidence="3" id="KW-1185">Reference proteome</keyword>
<feature type="region of interest" description="Disordered" evidence="1">
    <location>
        <begin position="1"/>
        <end position="28"/>
    </location>
</feature>